<dbReference type="PANTHER" id="PTHR11133:SF22">
    <property type="entry name" value="ALPHA-AMINOADIPIC SEMIALDEHYDE SYNTHASE, MITOCHONDRIAL"/>
    <property type="match status" value="1"/>
</dbReference>
<dbReference type="InterPro" id="IPR032095">
    <property type="entry name" value="Sacchrp_dh-like_C"/>
</dbReference>
<dbReference type="InterPro" id="IPR036291">
    <property type="entry name" value="NAD(P)-bd_dom_sf"/>
</dbReference>
<comment type="similarity">
    <text evidence="7">In the C-terminal section; belongs to the saccharopine dehydrogenase family.</text>
</comment>
<dbReference type="Gene3D" id="1.10.1870.10">
    <property type="entry name" value="Domain 3, Saccharopine reductase"/>
    <property type="match status" value="1"/>
</dbReference>
<comment type="caution">
    <text evidence="10">The sequence shown here is derived from an EMBL/GenBank/DDBJ whole genome shotgun (WGS) entry which is preliminary data.</text>
</comment>
<dbReference type="SMART" id="SM01003">
    <property type="entry name" value="AlaDh_PNT_N"/>
    <property type="match status" value="1"/>
</dbReference>
<gene>
    <name evidence="10" type="ORF">IWQ60_004499</name>
</gene>
<dbReference type="AlphaFoldDB" id="A0A9W8DZB4"/>
<dbReference type="GO" id="GO:0005737">
    <property type="term" value="C:cytoplasm"/>
    <property type="evidence" value="ECO:0007669"/>
    <property type="project" value="TreeGrafter"/>
</dbReference>
<keyword evidence="5" id="KW-0457">Lysine biosynthesis</keyword>
<proteinExistence type="inferred from homology"/>
<dbReference type="CDD" id="cd12189">
    <property type="entry name" value="LKR_SDH_like"/>
    <property type="match status" value="1"/>
</dbReference>
<keyword evidence="11" id="KW-1185">Reference proteome</keyword>
<dbReference type="FunFam" id="3.40.50.720:FF:000072">
    <property type="entry name" value="Saccharopine dehydrogenase [NADP(+), L-glutamate-forming]"/>
    <property type="match status" value="1"/>
</dbReference>
<name>A0A9W8DZB4_9FUNG</name>
<dbReference type="Proteomes" id="UP001150569">
    <property type="component" value="Unassembled WGS sequence"/>
</dbReference>
<dbReference type="InterPro" id="IPR007698">
    <property type="entry name" value="AlaDH/PNT_NAD(H)-bd"/>
</dbReference>
<dbReference type="FunFam" id="3.30.360.10:FF:000008">
    <property type="entry name" value="Alpha-aminoadipic semialdehyde synthase, mitochondrial"/>
    <property type="match status" value="1"/>
</dbReference>
<dbReference type="InterPro" id="IPR005097">
    <property type="entry name" value="Sacchrp_dh_NADP-bd"/>
</dbReference>
<evidence type="ECO:0000256" key="3">
    <source>
        <dbReference type="ARBA" id="ARBA00022857"/>
    </source>
</evidence>
<dbReference type="SUPFAM" id="SSF51735">
    <property type="entry name" value="NAD(P)-binding Rossmann-fold domains"/>
    <property type="match status" value="1"/>
</dbReference>
<dbReference type="SUPFAM" id="SSF52283">
    <property type="entry name" value="Formate/glycerate dehydrogenase catalytic domain-like"/>
    <property type="match status" value="1"/>
</dbReference>
<protein>
    <recommendedName>
        <fullName evidence="12">Saccharopine dehydrogenase (NAD(+), L-glutamate-forming)</fullName>
    </recommendedName>
</protein>
<keyword evidence="4" id="KW-0560">Oxidoreductase</keyword>
<keyword evidence="6" id="KW-0511">Multifunctional enzyme</keyword>
<dbReference type="InterPro" id="IPR051168">
    <property type="entry name" value="AASS"/>
</dbReference>
<dbReference type="SUPFAM" id="SSF55347">
    <property type="entry name" value="Glyceraldehyde-3-phosphate dehydrogenase-like, C-terminal domain"/>
    <property type="match status" value="1"/>
</dbReference>
<keyword evidence="3" id="KW-0521">NADP</keyword>
<dbReference type="GO" id="GO:0019878">
    <property type="term" value="P:lysine biosynthetic process via aminoadipic acid"/>
    <property type="evidence" value="ECO:0007669"/>
    <property type="project" value="TreeGrafter"/>
</dbReference>
<dbReference type="Pfam" id="PF05222">
    <property type="entry name" value="AlaDh_PNT_N"/>
    <property type="match status" value="1"/>
</dbReference>
<evidence type="ECO:0000313" key="11">
    <source>
        <dbReference type="Proteomes" id="UP001150569"/>
    </source>
</evidence>
<evidence type="ECO:0000256" key="7">
    <source>
        <dbReference type="ARBA" id="ARBA00025744"/>
    </source>
</evidence>
<comment type="pathway">
    <text evidence="1">Amino-acid degradation; L-lysine degradation via saccharopine pathway; glutaryl-CoA from L-lysine: step 1/6.</text>
</comment>
<evidence type="ECO:0000259" key="8">
    <source>
        <dbReference type="SMART" id="SM01002"/>
    </source>
</evidence>
<evidence type="ECO:0000259" key="9">
    <source>
        <dbReference type="SMART" id="SM01003"/>
    </source>
</evidence>
<dbReference type="Pfam" id="PF03435">
    <property type="entry name" value="Sacchrp_dh_NADP"/>
    <property type="match status" value="1"/>
</dbReference>
<dbReference type="OrthoDB" id="10059875at2759"/>
<dbReference type="EMBL" id="JANBPT010000218">
    <property type="protein sequence ID" value="KAJ1925561.1"/>
    <property type="molecule type" value="Genomic_DNA"/>
</dbReference>
<dbReference type="PANTHER" id="PTHR11133">
    <property type="entry name" value="SACCHAROPINE DEHYDROGENASE"/>
    <property type="match status" value="1"/>
</dbReference>
<organism evidence="10 11">
    <name type="scientific">Tieghemiomyces parasiticus</name>
    <dbReference type="NCBI Taxonomy" id="78921"/>
    <lineage>
        <taxon>Eukaryota</taxon>
        <taxon>Fungi</taxon>
        <taxon>Fungi incertae sedis</taxon>
        <taxon>Zoopagomycota</taxon>
        <taxon>Kickxellomycotina</taxon>
        <taxon>Dimargaritomycetes</taxon>
        <taxon>Dimargaritales</taxon>
        <taxon>Dimargaritaceae</taxon>
        <taxon>Tieghemiomyces</taxon>
    </lineage>
</organism>
<feature type="domain" description="Alanine dehydrogenase/pyridine nucleotide transhydrogenase N-terminal" evidence="9">
    <location>
        <begin position="82"/>
        <end position="214"/>
    </location>
</feature>
<dbReference type="Gene3D" id="3.30.360.10">
    <property type="entry name" value="Dihydrodipicolinate Reductase, domain 2"/>
    <property type="match status" value="1"/>
</dbReference>
<evidence type="ECO:0000256" key="1">
    <source>
        <dbReference type="ARBA" id="ARBA00004682"/>
    </source>
</evidence>
<comment type="pathway">
    <text evidence="2">Amino-acid degradation; L-lysine degradation via saccharopine pathway; glutaryl-CoA from L-lysine: step 2/6.</text>
</comment>
<evidence type="ECO:0000256" key="5">
    <source>
        <dbReference type="ARBA" id="ARBA00023154"/>
    </source>
</evidence>
<evidence type="ECO:0000313" key="10">
    <source>
        <dbReference type="EMBL" id="KAJ1925561.1"/>
    </source>
</evidence>
<dbReference type="SMART" id="SM01002">
    <property type="entry name" value="AlaDh_PNT_C"/>
    <property type="match status" value="1"/>
</dbReference>
<accession>A0A9W8DZB4</accession>
<keyword evidence="5" id="KW-0028">Amino-acid biosynthesis</keyword>
<evidence type="ECO:0008006" key="12">
    <source>
        <dbReference type="Google" id="ProtNLM"/>
    </source>
</evidence>
<dbReference type="Pfam" id="PF16653">
    <property type="entry name" value="Sacchrp_dh_C"/>
    <property type="match status" value="1"/>
</dbReference>
<evidence type="ECO:0000256" key="4">
    <source>
        <dbReference type="ARBA" id="ARBA00023002"/>
    </source>
</evidence>
<dbReference type="Gene3D" id="3.40.50.720">
    <property type="entry name" value="NAD(P)-binding Rossmann-like Domain"/>
    <property type="match status" value="3"/>
</dbReference>
<dbReference type="GO" id="GO:0004753">
    <property type="term" value="F:saccharopine dehydrogenase activity"/>
    <property type="evidence" value="ECO:0007669"/>
    <property type="project" value="TreeGrafter"/>
</dbReference>
<reference evidence="10" key="1">
    <citation type="submission" date="2022-07" db="EMBL/GenBank/DDBJ databases">
        <title>Phylogenomic reconstructions and comparative analyses of Kickxellomycotina fungi.</title>
        <authorList>
            <person name="Reynolds N.K."/>
            <person name="Stajich J.E."/>
            <person name="Barry K."/>
            <person name="Grigoriev I.V."/>
            <person name="Crous P."/>
            <person name="Smith M.E."/>
        </authorList>
    </citation>
    <scope>NUCLEOTIDE SEQUENCE</scope>
    <source>
        <strain evidence="10">RSA 861</strain>
    </source>
</reference>
<sequence length="1034" mass="113754">MLAHLNRATRRGPVLAARVEDLAQWKRHSTVSSLAIAQRRLPRYHSTRAAAAQRAFSVTRSVAKETKTVTHRRPSTTPKVIGLRREDKNRWERRVALIPDDVGKLIRETGARVLVQPSNNRIFPNAAFEKAGATVQEDLSEADVILGIKEIPRDLLLPNKTYVLFSHTHKGQLYNQPTLQAVLDRHIRLIDYELITDPTTHRRTVLFGRQAGLAGAIDCLHGLGRRLLALGYHTPFLFTGMAHNYPGLTSARRALTEEIAHLITRDGLPADLGPLTFTVAGSGHVAKGALEILELLPHRFVTAAELSHLVTQKRVSHRHIYIVKLRPEDYLVAKDGAKFSKERYYAKPEEFVSQFHDKIAPYTSVLVNGLYWTEKQPRLLTKQQLRHLQSDPQYRYRMLAVADIGCDIEGPLEFMSHFSSIDEPFYYYDAVRDREHVNESEPGVQILGVENLPAELPLESSRFFSHSLMPLMPELIRGNYDHTVLRNATIAADGQLLARHSHLAAGLKRLNTGTPPPAAATTTTSKPARVTSNEVRRVLLAGSGMVAKPLVEYLTRSGRYEVTVASNNTAEAASLAQKLPRTQSAPLDVADETKLAALVAQADAVVSLVPAPLHPRLARVCIAHGKPLVTASYISPEMRALDADARRAGVLILNEIGLDPGIDHLTAMQVIDEARHRGGRVTSFISWCGGLPAPEASGGGNPLGYKFSWSPRGVLTAGQNPARFKMNGRQHQVAGSRLMAARFPRIPLYPGFALEGLANRDSMQYVDTYGLGPAAGMRTMFRGTLRYQGYAELMHALTGIGLLNAEPSSAGRFDQWPEVLDHLLGGVDTAAKTAAAGMSDATRMRHLAQKLHLSVDHPTVQRVHRALVWLGLWRHPTNLTLSSSSHQTSPLPNPQFPTTLDGFSSLLQAKMQYAPGERDMSLLFHEFIVEFPEDDGEGGQPPRRERHTSSLVVYGTPNGDTSMAKTVGLPAAMATELILEGKLADMHGVHAPIYPQVYNPILARLAGEGIRVVESIEPNGVSMSETLAWNGGQL</sequence>
<dbReference type="InterPro" id="IPR007886">
    <property type="entry name" value="AlaDH/PNT_N"/>
</dbReference>
<feature type="domain" description="Alanine dehydrogenase/pyridine nucleotide transhydrogenase NAD(H)-binding" evidence="8">
    <location>
        <begin position="262"/>
        <end position="448"/>
    </location>
</feature>
<evidence type="ECO:0000256" key="6">
    <source>
        <dbReference type="ARBA" id="ARBA00023268"/>
    </source>
</evidence>
<evidence type="ECO:0000256" key="2">
    <source>
        <dbReference type="ARBA" id="ARBA00004720"/>
    </source>
</evidence>